<comment type="similarity">
    <text evidence="10">Belongs to the TRAFAC class myosin-kinesin ATPase superfamily. Myosin family. Plant myosin class VIII subfamily.</text>
</comment>
<dbReference type="GO" id="GO:0016020">
    <property type="term" value="C:membrane"/>
    <property type="evidence" value="ECO:0007669"/>
    <property type="project" value="TreeGrafter"/>
</dbReference>
<comment type="similarity">
    <text evidence="1">Belongs to the CNOT9 family.</text>
</comment>
<dbReference type="GO" id="GO:0030048">
    <property type="term" value="P:actin filament-based movement"/>
    <property type="evidence" value="ECO:0007669"/>
    <property type="project" value="UniProtKB-ARBA"/>
</dbReference>
<dbReference type="Gene3D" id="3.40.850.10">
    <property type="entry name" value="Kinesin motor domain"/>
    <property type="match status" value="1"/>
</dbReference>
<dbReference type="Gene3D" id="6.20.240.20">
    <property type="match status" value="1"/>
</dbReference>
<dbReference type="FunFam" id="1.20.58.530:FF:000013">
    <property type="entry name" value="Unconventional myosin-XIX"/>
    <property type="match status" value="1"/>
</dbReference>
<dbReference type="InterPro" id="IPR000048">
    <property type="entry name" value="IQ_motif_EF-hand-BS"/>
</dbReference>
<feature type="region of interest" description="Disordered" evidence="13">
    <location>
        <begin position="1388"/>
        <end position="1423"/>
    </location>
</feature>
<dbReference type="EMBL" id="SMOL01000160">
    <property type="protein sequence ID" value="KAB2624007.1"/>
    <property type="molecule type" value="Genomic_DNA"/>
</dbReference>
<dbReference type="GO" id="GO:0006402">
    <property type="term" value="P:mRNA catabolic process"/>
    <property type="evidence" value="ECO:0007669"/>
    <property type="project" value="InterPro"/>
</dbReference>
<evidence type="ECO:0000256" key="4">
    <source>
        <dbReference type="ARBA" id="ARBA00022840"/>
    </source>
</evidence>
<reference evidence="17" key="2">
    <citation type="submission" date="2019-10" db="EMBL/GenBank/DDBJ databases">
        <title>A de novo genome assembly of a pear dwarfing rootstock.</title>
        <authorList>
            <person name="Wang F."/>
            <person name="Wang J."/>
            <person name="Li S."/>
            <person name="Zhang Y."/>
            <person name="Fang M."/>
            <person name="Ma L."/>
            <person name="Zhao Y."/>
            <person name="Jiang S."/>
        </authorList>
    </citation>
    <scope>NUCLEOTIDE SEQUENCE [LARGE SCALE GENOMIC DNA]</scope>
</reference>
<dbReference type="SUPFAM" id="SSF52540">
    <property type="entry name" value="P-loop containing nucleoside triphosphate hydrolases"/>
    <property type="match status" value="1"/>
</dbReference>
<accession>A0A5N5HAR3</accession>
<reference evidence="16 17" key="3">
    <citation type="submission" date="2019-11" db="EMBL/GenBank/DDBJ databases">
        <title>A de novo genome assembly of a pear dwarfing rootstock.</title>
        <authorList>
            <person name="Wang F."/>
            <person name="Wang J."/>
            <person name="Li S."/>
            <person name="Zhang Y."/>
            <person name="Fang M."/>
            <person name="Ma L."/>
            <person name="Zhao Y."/>
            <person name="Jiang S."/>
        </authorList>
    </citation>
    <scope>NUCLEOTIDE SEQUENCE [LARGE SCALE GENOMIC DNA]</scope>
    <source>
        <strain evidence="16">S2</strain>
        <tissue evidence="16">Leaf</tissue>
    </source>
</reference>
<gene>
    <name evidence="16" type="ORF">D8674_015667</name>
</gene>
<evidence type="ECO:0000256" key="10">
    <source>
        <dbReference type="ARBA" id="ARBA00060862"/>
    </source>
</evidence>
<dbReference type="Gene3D" id="1.20.120.720">
    <property type="entry name" value="Myosin VI head, motor domain, U50 subdomain"/>
    <property type="match status" value="1"/>
</dbReference>
<feature type="region of interest" description="Actin-binding" evidence="11">
    <location>
        <begin position="1077"/>
        <end position="1099"/>
    </location>
</feature>
<evidence type="ECO:0000313" key="16">
    <source>
        <dbReference type="EMBL" id="KAB2624007.1"/>
    </source>
</evidence>
<keyword evidence="7 11" id="KW-0518">Myosin</keyword>
<dbReference type="PROSITE" id="PS51844">
    <property type="entry name" value="SH3_LIKE"/>
    <property type="match status" value="1"/>
</dbReference>
<dbReference type="FunFam" id="1.10.10.820:FF:000001">
    <property type="entry name" value="Myosin heavy chain"/>
    <property type="match status" value="1"/>
</dbReference>
<evidence type="ECO:0000256" key="7">
    <source>
        <dbReference type="ARBA" id="ARBA00023123"/>
    </source>
</evidence>
<dbReference type="InterPro" id="IPR007216">
    <property type="entry name" value="CNOT9"/>
</dbReference>
<keyword evidence="2" id="KW-0677">Repeat</keyword>
<feature type="domain" description="Myosin N-terminal SH3-like" evidence="15">
    <location>
        <begin position="471"/>
        <end position="520"/>
    </location>
</feature>
<reference evidence="16 17" key="1">
    <citation type="submission" date="2019-09" db="EMBL/GenBank/DDBJ databases">
        <authorList>
            <person name="Ou C."/>
        </authorList>
    </citation>
    <scope>NUCLEOTIDE SEQUENCE [LARGE SCALE GENOMIC DNA]</scope>
    <source>
        <strain evidence="16">S2</strain>
        <tissue evidence="16">Leaf</tissue>
    </source>
</reference>
<evidence type="ECO:0000256" key="13">
    <source>
        <dbReference type="SAM" id="MobiDB-lite"/>
    </source>
</evidence>
<evidence type="ECO:0000256" key="9">
    <source>
        <dbReference type="ARBA" id="ARBA00023203"/>
    </source>
</evidence>
<evidence type="ECO:0000313" key="17">
    <source>
        <dbReference type="Proteomes" id="UP000327157"/>
    </source>
</evidence>
<dbReference type="PRINTS" id="PR00193">
    <property type="entry name" value="MYOSINHEAVY"/>
</dbReference>
<evidence type="ECO:0000256" key="3">
    <source>
        <dbReference type="ARBA" id="ARBA00022741"/>
    </source>
</evidence>
<dbReference type="PANTHER" id="PTHR13140:SF780">
    <property type="entry name" value="MYOSIN-1"/>
    <property type="match status" value="1"/>
</dbReference>
<proteinExistence type="inferred from homology"/>
<dbReference type="Proteomes" id="UP000327157">
    <property type="component" value="Chromosome 16"/>
</dbReference>
<dbReference type="GO" id="GO:0005737">
    <property type="term" value="C:cytoplasm"/>
    <property type="evidence" value="ECO:0007669"/>
    <property type="project" value="TreeGrafter"/>
</dbReference>
<dbReference type="InterPro" id="IPR001609">
    <property type="entry name" value="Myosin_head_motor_dom-like"/>
</dbReference>
<dbReference type="PROSITE" id="PS50096">
    <property type="entry name" value="IQ"/>
    <property type="match status" value="3"/>
</dbReference>
<comment type="caution">
    <text evidence="16">The sequence shown here is derived from an EMBL/GenBank/DDBJ whole genome shotgun (WGS) entry which is preliminary data.</text>
</comment>
<dbReference type="CDD" id="cd01383">
    <property type="entry name" value="MYSc_Myo8"/>
    <property type="match status" value="1"/>
</dbReference>
<dbReference type="InterPro" id="IPR036961">
    <property type="entry name" value="Kinesin_motor_dom_sf"/>
</dbReference>
<dbReference type="PANTHER" id="PTHR13140">
    <property type="entry name" value="MYOSIN"/>
    <property type="match status" value="1"/>
</dbReference>
<dbReference type="GO" id="GO:0051015">
    <property type="term" value="F:actin filament binding"/>
    <property type="evidence" value="ECO:0007669"/>
    <property type="project" value="TreeGrafter"/>
</dbReference>
<dbReference type="GO" id="GO:0007015">
    <property type="term" value="P:actin filament organization"/>
    <property type="evidence" value="ECO:0007669"/>
    <property type="project" value="TreeGrafter"/>
</dbReference>
<dbReference type="Pfam" id="PF04078">
    <property type="entry name" value="Rcd1"/>
    <property type="match status" value="1"/>
</dbReference>
<dbReference type="Pfam" id="PF00612">
    <property type="entry name" value="IQ"/>
    <property type="match status" value="4"/>
</dbReference>
<dbReference type="GO" id="GO:0005524">
    <property type="term" value="F:ATP binding"/>
    <property type="evidence" value="ECO:0007669"/>
    <property type="project" value="UniProtKB-UniRule"/>
</dbReference>
<dbReference type="InterPro" id="IPR011989">
    <property type="entry name" value="ARM-like"/>
</dbReference>
<feature type="domain" description="Myosin motor" evidence="14">
    <location>
        <begin position="524"/>
        <end position="1197"/>
    </location>
</feature>
<evidence type="ECO:0000256" key="8">
    <source>
        <dbReference type="ARBA" id="ARBA00023175"/>
    </source>
</evidence>
<feature type="region of interest" description="Disordered" evidence="13">
    <location>
        <begin position="419"/>
        <end position="460"/>
    </location>
</feature>
<evidence type="ECO:0000259" key="15">
    <source>
        <dbReference type="PROSITE" id="PS51844"/>
    </source>
</evidence>
<evidence type="ECO:0000256" key="1">
    <source>
        <dbReference type="ARBA" id="ARBA00006385"/>
    </source>
</evidence>
<keyword evidence="17" id="KW-1185">Reference proteome</keyword>
<evidence type="ECO:0000256" key="11">
    <source>
        <dbReference type="PROSITE-ProRule" id="PRU00782"/>
    </source>
</evidence>
<dbReference type="SMART" id="SM00015">
    <property type="entry name" value="IQ"/>
    <property type="match status" value="4"/>
</dbReference>
<sequence length="1523" mass="170803">MANRPQSLSLNVPFGGPSVSAPSIAGAQANKDRKMASAERLVLDLSNPDLRENALLELSKNKELFQDLAPFVWNSFGTIAALIQEIVSIYPVLSPPNLTPAQSNRVCNALALLQCVASHPDTRMLFLNAHIPLYLYPFLNTTSKARPFEYLRLTSLGVIGALVKVDDTEVISFLLSTEIIPLCLRTMELGSELSKTVATFIVQKILLDDMGLDYICTTAERFFAVGRVLGTMVAALADQPSSRLLKHIIRCYLRLSDNPRACDALRSCLPDVLRDASFNNFLCEDPTTRRWLQQLLQNVGVSRIPALAKKAASSPLVFAFSLLIFSQSKHILSEFLTTFLGYLNSIEEMSQKTRAPPSFQSIKSLPGDFRFSGLPASDRFGKSDDGNLGNSNVISSSIPENGGFEGVEGSIGPLGDMEQVDDSPYGRNTISIEDSPPRGDEDLDSVAPSMPSIASSRREHRWGDTNPYAVKKKLQSWFQLPNRNWELGRILSTSGAESVISLPNDKVVTVKTEDLVSANPDILDGVDDLMQLSYLNEPSVLYNLQYRYNQDMIYTKAGPVLVAVNPFKRVSLYGNEYIEAYKRKAVESPHVYAIADTAIREMVRDEVNQSIIISGESGAGKTETAKIAMQYLAALGGGSGIEHEILKTNPILEAFGNAKTLRNDNSSRFGKLIEIHFSETGKISGANIQTFLLEKSRVVQCTEGERSYHIFYQLCAGAPPALREMLNLKSADEYQYLKQSNCYSITGVNDAEEFSVVKEALDVVHINKEDQQSVFAMLAAVLWLGNISFSVIDNENHVEPVEDEGLFNVAKLIGCGVDELKLALSTRKMRVGNDSIVQKLTQSQAIDTRDALAKSIYACLFEWLVEQINKSLAVGKRRTGRSISILDIYGFESFDRNSFEQFCINYANERLQQHFNRHLFKLEQDEYIQDGIDWTKVEFEDNQDCLGLFEKRPLGLLSLLDEESTFPNGTDLTFANKLKQHLSSNSCFKGERDKSFAVSHYAGEVSYDTTGFLEKNRDLLHLDSIQLLSSCSCHLPQIFASSMLNRPEKPLVGPLYKAGGGVDSQKLSVATKFKSQLFLLMKRLENTTPHFIRCIKPNNLQSPGLYEQGLVLQQLRCCGVLEVVRISRSGFPTRMSHQKFARRYGFLLLENVASQDPLSVSVAILHQFNILPEMYQVGYTKLFFRTGQIGVLEDTRNRTLHGILRVQSCFRGHQARCYLKELRRGITTLQSFIRGQKTRKEYSILLERHRAAVVIQKQVKSRFARKKFNNIYDASIVIQSVLRGWLVRRCSGSIGLLKPGSTKANESDEVLVKASFLAELQRRVLKAEAALREKEEENDILHQRLQQYESRWSEYELKMKSMEEVWQKQMRSLQSSLSIAKKSLAIDDSGRNSDASVNASDDRDQSWDTGSNHRGQDSNGVRPLSAGLSVISRLTEEFDQRSQVFGDDAKFLVEVKSGKVEASLNPDQELRRLKQMFEAWKKDYGGRLRETKLILHKIGNEEGGSADRVKKKWWGRRNSSRIN</sequence>
<feature type="binding site" evidence="11">
    <location>
        <begin position="615"/>
        <end position="622"/>
    </location>
    <ligand>
        <name>ATP</name>
        <dbReference type="ChEBI" id="CHEBI:30616"/>
    </ligand>
</feature>
<keyword evidence="8 11" id="KW-0505">Motor protein</keyword>
<keyword evidence="3 11" id="KW-0547">Nucleotide-binding</keyword>
<evidence type="ECO:0000259" key="14">
    <source>
        <dbReference type="PROSITE" id="PS51456"/>
    </source>
</evidence>
<dbReference type="GO" id="GO:0030014">
    <property type="term" value="C:CCR4-NOT complex"/>
    <property type="evidence" value="ECO:0007669"/>
    <property type="project" value="InterPro"/>
</dbReference>
<dbReference type="SMART" id="SM00242">
    <property type="entry name" value="MYSc"/>
    <property type="match status" value="1"/>
</dbReference>
<evidence type="ECO:0000256" key="5">
    <source>
        <dbReference type="ARBA" id="ARBA00022860"/>
    </source>
</evidence>
<dbReference type="FunFam" id="1.25.10.10:FF:000014">
    <property type="entry name" value="Cell differentiation protein RCD1"/>
    <property type="match status" value="1"/>
</dbReference>
<evidence type="ECO:0000256" key="12">
    <source>
        <dbReference type="SAM" id="Coils"/>
    </source>
</evidence>
<dbReference type="InterPro" id="IPR016024">
    <property type="entry name" value="ARM-type_fold"/>
</dbReference>
<keyword evidence="9 11" id="KW-0009">Actin-binding</keyword>
<dbReference type="InterPro" id="IPR036022">
    <property type="entry name" value="MYSc_Myo8"/>
</dbReference>
<keyword evidence="4 11" id="KW-0067">ATP-binding</keyword>
<dbReference type="SUPFAM" id="SSF48371">
    <property type="entry name" value="ARM repeat"/>
    <property type="match status" value="1"/>
</dbReference>
<dbReference type="InterPro" id="IPR027417">
    <property type="entry name" value="P-loop_NTPase"/>
</dbReference>
<evidence type="ECO:0000256" key="6">
    <source>
        <dbReference type="ARBA" id="ARBA00023054"/>
    </source>
</evidence>
<dbReference type="InterPro" id="IPR057535">
    <property type="entry name" value="MYO1-3_N_SH3"/>
</dbReference>
<dbReference type="InterPro" id="IPR004009">
    <property type="entry name" value="SH3_Myosin"/>
</dbReference>
<dbReference type="Gene3D" id="1.20.5.190">
    <property type="match status" value="2"/>
</dbReference>
<dbReference type="GO" id="GO:0005516">
    <property type="term" value="F:calmodulin binding"/>
    <property type="evidence" value="ECO:0007669"/>
    <property type="project" value="UniProtKB-KW"/>
</dbReference>
<dbReference type="OrthoDB" id="6108017at2759"/>
<dbReference type="GO" id="GO:0016459">
    <property type="term" value="C:myosin complex"/>
    <property type="evidence" value="ECO:0007669"/>
    <property type="project" value="UniProtKB-KW"/>
</dbReference>
<name>A0A5N5HAR3_9ROSA</name>
<dbReference type="GO" id="GO:0000146">
    <property type="term" value="F:microfilament motor activity"/>
    <property type="evidence" value="ECO:0007669"/>
    <property type="project" value="TreeGrafter"/>
</dbReference>
<keyword evidence="5" id="KW-0112">Calmodulin-binding</keyword>
<dbReference type="Pfam" id="PF00063">
    <property type="entry name" value="Myosin_head"/>
    <property type="match status" value="1"/>
</dbReference>
<dbReference type="Gene3D" id="1.20.58.530">
    <property type="match status" value="1"/>
</dbReference>
<feature type="coiled-coil region" evidence="12">
    <location>
        <begin position="1317"/>
        <end position="1365"/>
    </location>
</feature>
<organism evidence="16 17">
    <name type="scientific">Pyrus ussuriensis x Pyrus communis</name>
    <dbReference type="NCBI Taxonomy" id="2448454"/>
    <lineage>
        <taxon>Eukaryota</taxon>
        <taxon>Viridiplantae</taxon>
        <taxon>Streptophyta</taxon>
        <taxon>Embryophyta</taxon>
        <taxon>Tracheophyta</taxon>
        <taxon>Spermatophyta</taxon>
        <taxon>Magnoliopsida</taxon>
        <taxon>eudicotyledons</taxon>
        <taxon>Gunneridae</taxon>
        <taxon>Pentapetalae</taxon>
        <taxon>rosids</taxon>
        <taxon>fabids</taxon>
        <taxon>Rosales</taxon>
        <taxon>Rosaceae</taxon>
        <taxon>Amygdaloideae</taxon>
        <taxon>Maleae</taxon>
        <taxon>Pyrus</taxon>
    </lineage>
</organism>
<keyword evidence="6 12" id="KW-0175">Coiled coil</keyword>
<dbReference type="Pfam" id="PF25369">
    <property type="entry name" value="SH3_VIII-1_N"/>
    <property type="match status" value="1"/>
</dbReference>
<protein>
    <submittedName>
        <fullName evidence="16">Myosin-1-like</fullName>
    </submittedName>
</protein>
<dbReference type="Gene3D" id="1.25.10.10">
    <property type="entry name" value="Leucine-rich Repeat Variant"/>
    <property type="match status" value="1"/>
</dbReference>
<dbReference type="Gene3D" id="1.10.10.820">
    <property type="match status" value="1"/>
</dbReference>
<evidence type="ECO:0000256" key="2">
    <source>
        <dbReference type="ARBA" id="ARBA00022737"/>
    </source>
</evidence>
<feature type="compositionally biased region" description="Polar residues" evidence="13">
    <location>
        <begin position="1407"/>
        <end position="1419"/>
    </location>
</feature>
<dbReference type="PROSITE" id="PS51456">
    <property type="entry name" value="MYOSIN_MOTOR"/>
    <property type="match status" value="1"/>
</dbReference>